<dbReference type="EMBL" id="JARKIF010000003">
    <property type="protein sequence ID" value="KAJ7643965.1"/>
    <property type="molecule type" value="Genomic_DNA"/>
</dbReference>
<comment type="caution">
    <text evidence="1">The sequence shown here is derived from an EMBL/GenBank/DDBJ whole genome shotgun (WGS) entry which is preliminary data.</text>
</comment>
<keyword evidence="2" id="KW-1185">Reference proteome</keyword>
<proteinExistence type="predicted"/>
<gene>
    <name evidence="1" type="ORF">FB45DRAFT_284661</name>
</gene>
<name>A0AAD7FUF9_9AGAR</name>
<accession>A0AAD7FUF9</accession>
<organism evidence="1 2">
    <name type="scientific">Roridomyces roridus</name>
    <dbReference type="NCBI Taxonomy" id="1738132"/>
    <lineage>
        <taxon>Eukaryota</taxon>
        <taxon>Fungi</taxon>
        <taxon>Dikarya</taxon>
        <taxon>Basidiomycota</taxon>
        <taxon>Agaricomycotina</taxon>
        <taxon>Agaricomycetes</taxon>
        <taxon>Agaricomycetidae</taxon>
        <taxon>Agaricales</taxon>
        <taxon>Marasmiineae</taxon>
        <taxon>Mycenaceae</taxon>
        <taxon>Roridomyces</taxon>
    </lineage>
</organism>
<evidence type="ECO:0000313" key="1">
    <source>
        <dbReference type="EMBL" id="KAJ7643965.1"/>
    </source>
</evidence>
<reference evidence="1" key="1">
    <citation type="submission" date="2023-03" db="EMBL/GenBank/DDBJ databases">
        <title>Massive genome expansion in bonnet fungi (Mycena s.s.) driven by repeated elements and novel gene families across ecological guilds.</title>
        <authorList>
            <consortium name="Lawrence Berkeley National Laboratory"/>
            <person name="Harder C.B."/>
            <person name="Miyauchi S."/>
            <person name="Viragh M."/>
            <person name="Kuo A."/>
            <person name="Thoen E."/>
            <person name="Andreopoulos B."/>
            <person name="Lu D."/>
            <person name="Skrede I."/>
            <person name="Drula E."/>
            <person name="Henrissat B."/>
            <person name="Morin E."/>
            <person name="Kohler A."/>
            <person name="Barry K."/>
            <person name="LaButti K."/>
            <person name="Morin E."/>
            <person name="Salamov A."/>
            <person name="Lipzen A."/>
            <person name="Mereny Z."/>
            <person name="Hegedus B."/>
            <person name="Baldrian P."/>
            <person name="Stursova M."/>
            <person name="Weitz H."/>
            <person name="Taylor A."/>
            <person name="Grigoriev I.V."/>
            <person name="Nagy L.G."/>
            <person name="Martin F."/>
            <person name="Kauserud H."/>
        </authorList>
    </citation>
    <scope>NUCLEOTIDE SEQUENCE</scope>
    <source>
        <strain evidence="1">9284</strain>
    </source>
</reference>
<dbReference type="Proteomes" id="UP001221142">
    <property type="component" value="Unassembled WGS sequence"/>
</dbReference>
<evidence type="ECO:0000313" key="2">
    <source>
        <dbReference type="Proteomes" id="UP001221142"/>
    </source>
</evidence>
<protein>
    <submittedName>
        <fullName evidence="1">Uncharacterized protein</fullName>
    </submittedName>
</protein>
<dbReference type="AlphaFoldDB" id="A0AAD7FUF9"/>
<sequence>MAAEHSPLYKTIAEQVTAYIDIAVREPAPGWGPTWTGEDDESPMEVLYDYDVEFPLPAAGLATILAIPKTSDDHRIAFQQVMGDLLNIPDGVAVQHHIILLRLAYRSRFHKFSLVAWYVRRPTHFVINYLLLARAEGAMEYHNRINASRMAVGEFELFPGLDSPNTSNEKPLPLYIGAQVHARLVDVKARLNAIGFGHDLGLVQAA</sequence>